<evidence type="ECO:0000313" key="7">
    <source>
        <dbReference type="Proteomes" id="UP000544872"/>
    </source>
</evidence>
<dbReference type="InterPro" id="IPR018060">
    <property type="entry name" value="HTH_AraC"/>
</dbReference>
<keyword evidence="7" id="KW-1185">Reference proteome</keyword>
<dbReference type="AlphaFoldDB" id="A0A7W9ZHS7"/>
<protein>
    <submittedName>
        <fullName evidence="6">AraC-like DNA-binding protein</fullName>
    </submittedName>
</protein>
<dbReference type="Pfam" id="PF12833">
    <property type="entry name" value="HTH_18"/>
    <property type="match status" value="1"/>
</dbReference>
<evidence type="ECO:0000256" key="4">
    <source>
        <dbReference type="ARBA" id="ARBA00023163"/>
    </source>
</evidence>
<name>A0A7W9ZHS7_NOVIT</name>
<dbReference type="InterPro" id="IPR003313">
    <property type="entry name" value="AraC-bd"/>
</dbReference>
<evidence type="ECO:0000256" key="1">
    <source>
        <dbReference type="ARBA" id="ARBA00023015"/>
    </source>
</evidence>
<dbReference type="InterPro" id="IPR009057">
    <property type="entry name" value="Homeodomain-like_sf"/>
</dbReference>
<dbReference type="SMART" id="SM00342">
    <property type="entry name" value="HTH_ARAC"/>
    <property type="match status" value="1"/>
</dbReference>
<dbReference type="EMBL" id="JACIIX010000011">
    <property type="protein sequence ID" value="MBB6211445.1"/>
    <property type="molecule type" value="Genomic_DNA"/>
</dbReference>
<gene>
    <name evidence="6" type="ORF">FHS48_002884</name>
</gene>
<comment type="caution">
    <text evidence="6">The sequence shown here is derived from an EMBL/GenBank/DDBJ whole genome shotgun (WGS) entry which is preliminary data.</text>
</comment>
<dbReference type="RefSeq" id="WP_260402490.1">
    <property type="nucleotide sequence ID" value="NZ_JACIIX010000011.1"/>
</dbReference>
<dbReference type="InterPro" id="IPR037923">
    <property type="entry name" value="HTH-like"/>
</dbReference>
<keyword evidence="2 6" id="KW-0238">DNA-binding</keyword>
<keyword evidence="3" id="KW-0010">Activator</keyword>
<dbReference type="InterPro" id="IPR018062">
    <property type="entry name" value="HTH_AraC-typ_CS"/>
</dbReference>
<dbReference type="PANTHER" id="PTHR46796:SF2">
    <property type="entry name" value="TRANSCRIPTIONAL REGULATORY PROTEIN"/>
    <property type="match status" value="1"/>
</dbReference>
<dbReference type="InterPro" id="IPR050204">
    <property type="entry name" value="AraC_XylS_family_regulators"/>
</dbReference>
<dbReference type="PANTHER" id="PTHR46796">
    <property type="entry name" value="HTH-TYPE TRANSCRIPTIONAL ACTIVATOR RHAS-RELATED"/>
    <property type="match status" value="1"/>
</dbReference>
<dbReference type="PROSITE" id="PS00041">
    <property type="entry name" value="HTH_ARAC_FAMILY_1"/>
    <property type="match status" value="1"/>
</dbReference>
<dbReference type="SUPFAM" id="SSF46689">
    <property type="entry name" value="Homeodomain-like"/>
    <property type="match status" value="2"/>
</dbReference>
<evidence type="ECO:0000256" key="2">
    <source>
        <dbReference type="ARBA" id="ARBA00023125"/>
    </source>
</evidence>
<accession>A0A7W9ZHS7</accession>
<dbReference type="PROSITE" id="PS01124">
    <property type="entry name" value="HTH_ARAC_FAMILY_2"/>
    <property type="match status" value="1"/>
</dbReference>
<feature type="domain" description="HTH araC/xylS-type" evidence="5">
    <location>
        <begin position="192"/>
        <end position="289"/>
    </location>
</feature>
<keyword evidence="4" id="KW-0804">Transcription</keyword>
<dbReference type="Proteomes" id="UP000544872">
    <property type="component" value="Unassembled WGS sequence"/>
</dbReference>
<dbReference type="Gene3D" id="1.10.10.60">
    <property type="entry name" value="Homeodomain-like"/>
    <property type="match status" value="2"/>
</dbReference>
<dbReference type="GO" id="GO:0003700">
    <property type="term" value="F:DNA-binding transcription factor activity"/>
    <property type="evidence" value="ECO:0007669"/>
    <property type="project" value="InterPro"/>
</dbReference>
<sequence length="295" mass="31999">MTDPVDHPAPGGLERLCQNDESIRMIRAETHPELEALHARFSGDVFEPHRHDSYGIGVTLGGVQRFFYRGEERRSLPGQILVLHPDEEHDGGAGSDASLVYTMLYVSPALVAQALPGGRGSLPFVRDPVLSDPTFRSGLTGAFSALETVTATPQPEDDLALTALLAGITDALCRHSGFRPQAGRALPLRQVEQARALLEASVETGVSAAALEAVTGLDRFSLSRAFRSIHGTSPHRYLLMRRLSFARRLIERGLPLARVAAEAGFADQSHLTRHFKKAFGLTPGRWNSLSLARPG</sequence>
<dbReference type="GO" id="GO:0043565">
    <property type="term" value="F:sequence-specific DNA binding"/>
    <property type="evidence" value="ECO:0007669"/>
    <property type="project" value="InterPro"/>
</dbReference>
<evidence type="ECO:0000259" key="5">
    <source>
        <dbReference type="PROSITE" id="PS01124"/>
    </source>
</evidence>
<dbReference type="SUPFAM" id="SSF51215">
    <property type="entry name" value="Regulatory protein AraC"/>
    <property type="match status" value="1"/>
</dbReference>
<keyword evidence="1" id="KW-0805">Transcription regulation</keyword>
<reference evidence="6 7" key="1">
    <citation type="submission" date="2020-08" db="EMBL/GenBank/DDBJ databases">
        <title>Genomic Encyclopedia of Type Strains, Phase IV (KMG-IV): sequencing the most valuable type-strain genomes for metagenomic binning, comparative biology and taxonomic classification.</title>
        <authorList>
            <person name="Goeker M."/>
        </authorList>
    </citation>
    <scope>NUCLEOTIDE SEQUENCE [LARGE SCALE GENOMIC DNA]</scope>
    <source>
        <strain evidence="6 7">DSM 11590</strain>
    </source>
</reference>
<evidence type="ECO:0000256" key="3">
    <source>
        <dbReference type="ARBA" id="ARBA00023159"/>
    </source>
</evidence>
<organism evidence="6 7">
    <name type="scientific">Novispirillum itersonii</name>
    <name type="common">Aquaspirillum itersonii</name>
    <dbReference type="NCBI Taxonomy" id="189"/>
    <lineage>
        <taxon>Bacteria</taxon>
        <taxon>Pseudomonadati</taxon>
        <taxon>Pseudomonadota</taxon>
        <taxon>Alphaproteobacteria</taxon>
        <taxon>Rhodospirillales</taxon>
        <taxon>Novispirillaceae</taxon>
        <taxon>Novispirillum</taxon>
    </lineage>
</organism>
<evidence type="ECO:0000313" key="6">
    <source>
        <dbReference type="EMBL" id="MBB6211445.1"/>
    </source>
</evidence>
<proteinExistence type="predicted"/>
<dbReference type="Pfam" id="PF02311">
    <property type="entry name" value="AraC_binding"/>
    <property type="match status" value="1"/>
</dbReference>